<evidence type="ECO:0000256" key="1">
    <source>
        <dbReference type="ARBA" id="ARBA00005331"/>
    </source>
</evidence>
<accession>A0A8X7NLI7</accession>
<evidence type="ECO:0000313" key="5">
    <source>
        <dbReference type="EMBL" id="KAF6048879.1"/>
    </source>
</evidence>
<comment type="similarity">
    <text evidence="1">Belongs to the ATG16 family.</text>
</comment>
<feature type="coiled-coil region" evidence="2">
    <location>
        <begin position="114"/>
        <end position="183"/>
    </location>
</feature>
<evidence type="ECO:0000313" key="6">
    <source>
        <dbReference type="Proteomes" id="UP000590412"/>
    </source>
</evidence>
<organism evidence="5 6">
    <name type="scientific">Candida parapsilosis</name>
    <name type="common">Yeast</name>
    <dbReference type="NCBI Taxonomy" id="5480"/>
    <lineage>
        <taxon>Eukaryota</taxon>
        <taxon>Fungi</taxon>
        <taxon>Dikarya</taxon>
        <taxon>Ascomycota</taxon>
        <taxon>Saccharomycotina</taxon>
        <taxon>Pichiomycetes</taxon>
        <taxon>Debaryomycetaceae</taxon>
        <taxon>Candida/Lodderomyces clade</taxon>
        <taxon>Candida</taxon>
    </lineage>
</organism>
<feature type="domain" description="Autophagy-related protein 16" evidence="4">
    <location>
        <begin position="10"/>
        <end position="200"/>
    </location>
</feature>
<dbReference type="Proteomes" id="UP000590412">
    <property type="component" value="Unassembled WGS sequence"/>
</dbReference>
<reference evidence="5" key="1">
    <citation type="submission" date="2020-03" db="EMBL/GenBank/DDBJ databases">
        <title>FDA dAtabase for Regulatory Grade micrObial Sequences (FDA-ARGOS): Supporting development and validation of Infectious Disease Dx tests.</title>
        <authorList>
            <person name="Campos J."/>
            <person name="Goldberg B."/>
            <person name="Tallon L."/>
            <person name="Sadzewicz L."/>
            <person name="Vavikolanu K."/>
            <person name="Mehta A."/>
            <person name="Aluvathingal J."/>
            <person name="Nadendla S."/>
            <person name="Nandy P."/>
            <person name="Geyer C."/>
            <person name="Yan Y."/>
            <person name="Sichtig H."/>
        </authorList>
    </citation>
    <scope>NUCLEOTIDE SEQUENCE [LARGE SCALE GENOMIC DNA]</scope>
    <source>
        <strain evidence="5">FDAARGOS_652</strain>
    </source>
</reference>
<feature type="compositionally biased region" description="Low complexity" evidence="3">
    <location>
        <begin position="61"/>
        <end position="70"/>
    </location>
</feature>
<dbReference type="AlphaFoldDB" id="A0A8X7NLI7"/>
<name>A0A8X7NLI7_CANPA</name>
<dbReference type="EMBL" id="JABWAB010000006">
    <property type="protein sequence ID" value="KAF6048879.1"/>
    <property type="molecule type" value="Genomic_DNA"/>
</dbReference>
<evidence type="ECO:0000256" key="2">
    <source>
        <dbReference type="SAM" id="Coils"/>
    </source>
</evidence>
<evidence type="ECO:0000259" key="4">
    <source>
        <dbReference type="Pfam" id="PF08614"/>
    </source>
</evidence>
<dbReference type="Pfam" id="PF08614">
    <property type="entry name" value="ATG16"/>
    <property type="match status" value="1"/>
</dbReference>
<sequence length="203" mass="23653">MSTETWVDDVLSKLKVRDEVEKKDSEYYLAFKQLVEKLLSKEQQHHHHHCQSNTEEEDETPFSSKSPSPSTILGIEKEKVPPSTKSKSKSVQQDKLKDNISDNDAATVVIIKENHQLRNENEDLITNLNSITLKNEKLEFIIKDKDVRIGKLEKLVSKLQKQIEHLSIEMKEKNKTIELINDENLTNQIQLNVLRDRIEKDKR</sequence>
<protein>
    <submittedName>
        <fullName evidence="5">Autophagy protein 16 (ATG16) family protein</fullName>
    </submittedName>
</protein>
<dbReference type="OrthoDB" id="8949486at2759"/>
<feature type="region of interest" description="Disordered" evidence="3">
    <location>
        <begin position="41"/>
        <end position="98"/>
    </location>
</feature>
<evidence type="ECO:0000256" key="3">
    <source>
        <dbReference type="SAM" id="MobiDB-lite"/>
    </source>
</evidence>
<feature type="compositionally biased region" description="Low complexity" evidence="3">
    <location>
        <begin position="81"/>
        <end position="91"/>
    </location>
</feature>
<gene>
    <name evidence="5" type="ORF">FOB60_004263</name>
</gene>
<keyword evidence="2" id="KW-0175">Coiled coil</keyword>
<dbReference type="InterPro" id="IPR013923">
    <property type="entry name" value="Autophagy-rel_prot_16_dom"/>
</dbReference>
<proteinExistence type="inferred from homology"/>
<comment type="caution">
    <text evidence="5">The sequence shown here is derived from an EMBL/GenBank/DDBJ whole genome shotgun (WGS) entry which is preliminary data.</text>
</comment>
<dbReference type="Gene3D" id="1.20.5.170">
    <property type="match status" value="1"/>
</dbReference>